<dbReference type="RefSeq" id="WP_132214427.1">
    <property type="nucleotide sequence ID" value="NZ_OX156936.1"/>
</dbReference>
<keyword evidence="1" id="KW-0812">Transmembrane</keyword>
<name>A0A4R1RRF9_9FLAO</name>
<sequence>MTRNSLLNAAITLSKVAKTILILTMIGVTAIFIHLQLDRDFYNSKKIDLKTESKYFYSMKSKYQTDADYTEIFTLDKLKTVSLYITYFKILGGFILIFLCIREFQKIMQSVKDIKTFRKNNVQSFRRIGRLLIGFAIISSYDSFRFENGDFMGISIPFTILFLIVFALIMAEIFKEGILLKEENDLTI</sequence>
<proteinExistence type="predicted"/>
<dbReference type="AlphaFoldDB" id="A0A4R1RRF9"/>
<dbReference type="Proteomes" id="UP000295455">
    <property type="component" value="Unassembled WGS sequence"/>
</dbReference>
<keyword evidence="1" id="KW-0472">Membrane</keyword>
<feature type="transmembrane region" description="Helical" evidence="1">
    <location>
        <begin position="152"/>
        <end position="171"/>
    </location>
</feature>
<dbReference type="EMBL" id="SLUP01000001">
    <property type="protein sequence ID" value="TCL69018.1"/>
    <property type="molecule type" value="Genomic_DNA"/>
</dbReference>
<keyword evidence="1" id="KW-1133">Transmembrane helix</keyword>
<accession>A0A4R1RRF9</accession>
<protein>
    <submittedName>
        <fullName evidence="2">DUF2975 family protein</fullName>
    </submittedName>
</protein>
<organism evidence="2 3">
    <name type="scientific">Mariniflexile fucanivorans</name>
    <dbReference type="NCBI Taxonomy" id="264023"/>
    <lineage>
        <taxon>Bacteria</taxon>
        <taxon>Pseudomonadati</taxon>
        <taxon>Bacteroidota</taxon>
        <taxon>Flavobacteriia</taxon>
        <taxon>Flavobacteriales</taxon>
        <taxon>Flavobacteriaceae</taxon>
        <taxon>Mariniflexile</taxon>
    </lineage>
</organism>
<comment type="caution">
    <text evidence="2">The sequence shown here is derived from an EMBL/GenBank/DDBJ whole genome shotgun (WGS) entry which is preliminary data.</text>
</comment>
<dbReference type="InterPro" id="IPR021354">
    <property type="entry name" value="DUF2975"/>
</dbReference>
<evidence type="ECO:0000313" key="2">
    <source>
        <dbReference type="EMBL" id="TCL69018.1"/>
    </source>
</evidence>
<feature type="transmembrane region" description="Helical" evidence="1">
    <location>
        <begin position="20"/>
        <end position="37"/>
    </location>
</feature>
<evidence type="ECO:0000256" key="1">
    <source>
        <dbReference type="SAM" id="Phobius"/>
    </source>
</evidence>
<dbReference type="Pfam" id="PF11188">
    <property type="entry name" value="DUF2975"/>
    <property type="match status" value="1"/>
</dbReference>
<feature type="transmembrane region" description="Helical" evidence="1">
    <location>
        <begin position="81"/>
        <end position="101"/>
    </location>
</feature>
<reference evidence="2 3" key="1">
    <citation type="submission" date="2019-03" db="EMBL/GenBank/DDBJ databases">
        <title>Genomic Encyclopedia of Type Strains, Phase IV (KMG-IV): sequencing the most valuable type-strain genomes for metagenomic binning, comparative biology and taxonomic classification.</title>
        <authorList>
            <person name="Goeker M."/>
        </authorList>
    </citation>
    <scope>NUCLEOTIDE SEQUENCE [LARGE SCALE GENOMIC DNA]</scope>
    <source>
        <strain evidence="2 3">DSM 18792</strain>
    </source>
</reference>
<dbReference type="OrthoDB" id="1444072at2"/>
<gene>
    <name evidence="2" type="ORF">EV196_101447</name>
</gene>
<evidence type="ECO:0000313" key="3">
    <source>
        <dbReference type="Proteomes" id="UP000295455"/>
    </source>
</evidence>
<keyword evidence="3" id="KW-1185">Reference proteome</keyword>